<organism evidence="1 2">
    <name type="scientific">Sodalis glossinidius (strain morsitans)</name>
    <dbReference type="NCBI Taxonomy" id="343509"/>
    <lineage>
        <taxon>Bacteria</taxon>
        <taxon>Pseudomonadati</taxon>
        <taxon>Pseudomonadota</taxon>
        <taxon>Gammaproteobacteria</taxon>
        <taxon>Enterobacterales</taxon>
        <taxon>Bruguierivoracaceae</taxon>
        <taxon>Sodalis</taxon>
    </lineage>
</organism>
<accession>A0A193QM35</accession>
<evidence type="ECO:0000313" key="1">
    <source>
        <dbReference type="EMBL" id="CRL46226.1"/>
    </source>
</evidence>
<name>A0A193QM35_SODGM</name>
<reference evidence="1 2" key="1">
    <citation type="submission" date="2015-05" db="EMBL/GenBank/DDBJ databases">
        <authorList>
            <person name="Goodhead I."/>
        </authorList>
    </citation>
    <scope>NUCLEOTIDE SEQUENCE [LARGE SCALE GENOMIC DNA]</scope>
    <source>
        <strain evidence="2">morsitans</strain>
    </source>
</reference>
<evidence type="ECO:0000313" key="2">
    <source>
        <dbReference type="Proteomes" id="UP000245838"/>
    </source>
</evidence>
<dbReference type="AlphaFoldDB" id="A0A193QM35"/>
<dbReference type="EMBL" id="LN854557">
    <property type="protein sequence ID" value="CRL46226.1"/>
    <property type="molecule type" value="Genomic_DNA"/>
</dbReference>
<sequence length="43" mass="4686">MTIVKKTDFTLFASEAKTGEVDTFPNLLRGWGVTLEQTANGVV</sequence>
<dbReference type="RefSeq" id="WP_279379409.1">
    <property type="nucleotide sequence ID" value="NC_007712.1"/>
</dbReference>
<dbReference type="Proteomes" id="UP000245838">
    <property type="component" value="Chromosome sggmmb4_Chromosome"/>
</dbReference>
<gene>
    <name evidence="1" type="ORF">SGGMMB4_04662</name>
</gene>
<proteinExistence type="predicted"/>
<protein>
    <submittedName>
        <fullName evidence="1">Uncharacterized protein</fullName>
    </submittedName>
</protein>